<evidence type="ECO:0000313" key="2">
    <source>
        <dbReference type="Proteomes" id="UP000315700"/>
    </source>
</evidence>
<dbReference type="OrthoDB" id="274512at2"/>
<dbReference type="InParanoid" id="A0A517SCJ7"/>
<accession>A0A517SCJ7</accession>
<evidence type="ECO:0008006" key="3">
    <source>
        <dbReference type="Google" id="ProtNLM"/>
    </source>
</evidence>
<keyword evidence="2" id="KW-1185">Reference proteome</keyword>
<proteinExistence type="predicted"/>
<dbReference type="Proteomes" id="UP000315700">
    <property type="component" value="Chromosome"/>
</dbReference>
<reference evidence="1 2" key="1">
    <citation type="submission" date="2019-02" db="EMBL/GenBank/DDBJ databases">
        <title>Deep-cultivation of Planctomycetes and their phenomic and genomic characterization uncovers novel biology.</title>
        <authorList>
            <person name="Wiegand S."/>
            <person name="Jogler M."/>
            <person name="Boedeker C."/>
            <person name="Pinto D."/>
            <person name="Vollmers J."/>
            <person name="Rivas-Marin E."/>
            <person name="Kohn T."/>
            <person name="Peeters S.H."/>
            <person name="Heuer A."/>
            <person name="Rast P."/>
            <person name="Oberbeckmann S."/>
            <person name="Bunk B."/>
            <person name="Jeske O."/>
            <person name="Meyerdierks A."/>
            <person name="Storesund J.E."/>
            <person name="Kallscheuer N."/>
            <person name="Luecker S."/>
            <person name="Lage O.M."/>
            <person name="Pohl T."/>
            <person name="Merkel B.J."/>
            <person name="Hornburger P."/>
            <person name="Mueller R.-W."/>
            <person name="Bruemmer F."/>
            <person name="Labrenz M."/>
            <person name="Spormann A.M."/>
            <person name="Op den Camp H."/>
            <person name="Overmann J."/>
            <person name="Amann R."/>
            <person name="Jetten M.S.M."/>
            <person name="Mascher T."/>
            <person name="Medema M.H."/>
            <person name="Devos D.P."/>
            <person name="Kaster A.-K."/>
            <person name="Ovreas L."/>
            <person name="Rohde M."/>
            <person name="Galperin M.Y."/>
            <person name="Jogler C."/>
        </authorList>
    </citation>
    <scope>NUCLEOTIDE SEQUENCE [LARGE SCALE GENOMIC DNA]</scope>
    <source>
        <strain evidence="1 2">Pan44</strain>
    </source>
</reference>
<dbReference type="RefSeq" id="WP_145029396.1">
    <property type="nucleotide sequence ID" value="NZ_CP036271.1"/>
</dbReference>
<gene>
    <name evidence="1" type="ORF">Pan44_18730</name>
</gene>
<dbReference type="EMBL" id="CP036271">
    <property type="protein sequence ID" value="QDT53849.1"/>
    <property type="molecule type" value="Genomic_DNA"/>
</dbReference>
<sequence length="128" mass="14127">MGRPFRILAYLWASPVTATGLAIAVAVRASQGKIQIRDGVIECSGGLAKRLLSGGRFRRGGAAVTLGHVIIARDLNCLAASREHERRHVRQYERWGPLLLPVAWGIAGWLKIKGFDPYLDHPFEQIDT</sequence>
<organism evidence="1 2">
    <name type="scientific">Caulifigura coniformis</name>
    <dbReference type="NCBI Taxonomy" id="2527983"/>
    <lineage>
        <taxon>Bacteria</taxon>
        <taxon>Pseudomonadati</taxon>
        <taxon>Planctomycetota</taxon>
        <taxon>Planctomycetia</taxon>
        <taxon>Planctomycetales</taxon>
        <taxon>Planctomycetaceae</taxon>
        <taxon>Caulifigura</taxon>
    </lineage>
</organism>
<dbReference type="AlphaFoldDB" id="A0A517SCJ7"/>
<name>A0A517SCJ7_9PLAN</name>
<protein>
    <recommendedName>
        <fullName evidence="3">Signal peptide prediction</fullName>
    </recommendedName>
</protein>
<dbReference type="KEGG" id="ccos:Pan44_18730"/>
<evidence type="ECO:0000313" key="1">
    <source>
        <dbReference type="EMBL" id="QDT53849.1"/>
    </source>
</evidence>